<evidence type="ECO:0008006" key="3">
    <source>
        <dbReference type="Google" id="ProtNLM"/>
    </source>
</evidence>
<organism evidence="1 2">
    <name type="scientific">Pasteurella atlantica</name>
    <dbReference type="NCBI Taxonomy" id="2827233"/>
    <lineage>
        <taxon>Bacteria</taxon>
        <taxon>Pseudomonadati</taxon>
        <taxon>Pseudomonadota</taxon>
        <taxon>Gammaproteobacteria</taxon>
        <taxon>Pasteurellales</taxon>
        <taxon>Pasteurellaceae</taxon>
        <taxon>Pasteurella</taxon>
    </lineage>
</organism>
<dbReference type="AlphaFoldDB" id="A0AAW8CQ04"/>
<name>A0AAW8CQ04_9PAST</name>
<evidence type="ECO:0000313" key="2">
    <source>
        <dbReference type="Proteomes" id="UP001230466"/>
    </source>
</evidence>
<dbReference type="EMBL" id="JASAYJ010000024">
    <property type="protein sequence ID" value="MDP8187990.1"/>
    <property type="molecule type" value="Genomic_DNA"/>
</dbReference>
<dbReference type="RefSeq" id="WP_211599216.1">
    <property type="nucleotide sequence ID" value="NZ_JAGRQI010000025.1"/>
</dbReference>
<accession>A0AAW8CQ04</accession>
<protein>
    <recommendedName>
        <fullName evidence="3">DUF262 domain-containing protein</fullName>
    </recommendedName>
</protein>
<dbReference type="Proteomes" id="UP001230466">
    <property type="component" value="Unassembled WGS sequence"/>
</dbReference>
<gene>
    <name evidence="1" type="ORF">QJU78_09500</name>
</gene>
<proteinExistence type="predicted"/>
<reference evidence="1" key="1">
    <citation type="journal article" date="2023" name="Front. Microbiol.">
        <title>Phylogeography and host specificity of Pasteurellaceae pathogenic to sea-farmed fish in the north-east Atlantic.</title>
        <authorList>
            <person name="Gulla S."/>
            <person name="Colquhoun D.J."/>
            <person name="Olsen A.B."/>
            <person name="Spilsberg B."/>
            <person name="Lagesen K."/>
            <person name="Aakesson C.P."/>
            <person name="Strom S."/>
            <person name="Manji F."/>
            <person name="Birkbeck T.H."/>
            <person name="Nilsen H.K."/>
        </authorList>
    </citation>
    <scope>NUCLEOTIDE SEQUENCE</scope>
    <source>
        <strain evidence="1">VIB1234</strain>
    </source>
</reference>
<evidence type="ECO:0000313" key="1">
    <source>
        <dbReference type="EMBL" id="MDP8187990.1"/>
    </source>
</evidence>
<sequence>MKQQIITIPIDKLYLWTENPRDPVDTSFSDYEIIKKAVEDKNLKWELPKLVNKMGKYYDFSELPTVVEHNGKYIVYDGNRRIAVLKYLQNKELYQSLGGGLFFEDEPLELKELKNIPCNVCDKYTALINIERKHVENGTWKALDRDYFLYKHRGKAKSNFLIIEENTGIISTNSKLNQRFVKDEVFSEENLRSIGFYINKGQILSSYDLQTSNDILNKVVELIAKNIVSTRNNRPSKKGVLKSILEKNTTIKIEEFNPKKSQNISNYPKNENSYVRQISRKTPVSNPHKRDILFGRTLVLRSSAINDLYSGICCLYDKVKNNDQNLFKTLPVFGMSLRLILDVAGREYFKKDAEKANKDQLWKDFISVAKKDFKCLNDIEKLNFLSLSQGWLESGTNFEAPLGKWAHGTLPTSKQDILQLSYIVGDILEFYFKRDNTL</sequence>
<comment type="caution">
    <text evidence="1">The sequence shown here is derived from an EMBL/GenBank/DDBJ whole genome shotgun (WGS) entry which is preliminary data.</text>
</comment>